<organism evidence="1 2">
    <name type="scientific">Gossypium arboreum</name>
    <name type="common">Tree cotton</name>
    <name type="synonym">Gossypium nanking</name>
    <dbReference type="NCBI Taxonomy" id="29729"/>
    <lineage>
        <taxon>Eukaryota</taxon>
        <taxon>Viridiplantae</taxon>
        <taxon>Streptophyta</taxon>
        <taxon>Embryophyta</taxon>
        <taxon>Tracheophyta</taxon>
        <taxon>Spermatophyta</taxon>
        <taxon>Magnoliopsida</taxon>
        <taxon>eudicotyledons</taxon>
        <taxon>Gunneridae</taxon>
        <taxon>Pentapetalae</taxon>
        <taxon>rosids</taxon>
        <taxon>malvids</taxon>
        <taxon>Malvales</taxon>
        <taxon>Malvaceae</taxon>
        <taxon>Malvoideae</taxon>
        <taxon>Gossypium</taxon>
    </lineage>
</organism>
<dbReference type="AlphaFoldDB" id="A0A0B0P5E4"/>
<sequence length="21" mass="2518">MVRAECMNVYEIWNIFGSIEI</sequence>
<name>A0A0B0P5E4_GOSAR</name>
<dbReference type="EMBL" id="KN412730">
    <property type="protein sequence ID" value="KHG19319.1"/>
    <property type="molecule type" value="Genomic_DNA"/>
</dbReference>
<evidence type="ECO:0000313" key="2">
    <source>
        <dbReference type="Proteomes" id="UP000032142"/>
    </source>
</evidence>
<dbReference type="Proteomes" id="UP000032142">
    <property type="component" value="Unassembled WGS sequence"/>
</dbReference>
<proteinExistence type="predicted"/>
<gene>
    <name evidence="1" type="ORF">F383_08619</name>
</gene>
<reference evidence="2" key="1">
    <citation type="submission" date="2014-09" db="EMBL/GenBank/DDBJ databases">
        <authorList>
            <person name="Mudge J."/>
            <person name="Ramaraj T."/>
            <person name="Lindquist I.E."/>
            <person name="Bharti A.K."/>
            <person name="Sundararajan A."/>
            <person name="Cameron C.T."/>
            <person name="Woodward J.E."/>
            <person name="May G.D."/>
            <person name="Brubaker C."/>
            <person name="Broadhvest J."/>
            <person name="Wilkins T.A."/>
        </authorList>
    </citation>
    <scope>NUCLEOTIDE SEQUENCE</scope>
    <source>
        <strain evidence="2">cv. AKA8401</strain>
    </source>
</reference>
<accession>A0A0B0P5E4</accession>
<protein>
    <submittedName>
        <fullName evidence="1">Uncharacterized protein</fullName>
    </submittedName>
</protein>
<keyword evidence="2" id="KW-1185">Reference proteome</keyword>
<evidence type="ECO:0000313" key="1">
    <source>
        <dbReference type="EMBL" id="KHG19319.1"/>
    </source>
</evidence>